<evidence type="ECO:0000256" key="1">
    <source>
        <dbReference type="ARBA" id="ARBA00000971"/>
    </source>
</evidence>
<dbReference type="GO" id="GO:0003755">
    <property type="term" value="F:peptidyl-prolyl cis-trans isomerase activity"/>
    <property type="evidence" value="ECO:0007669"/>
    <property type="project" value="UniProtKB-KW"/>
</dbReference>
<dbReference type="PANTHER" id="PTHR43811:SF19">
    <property type="entry name" value="39 KDA FK506-BINDING NUCLEAR PROTEIN"/>
    <property type="match status" value="1"/>
</dbReference>
<dbReference type="InterPro" id="IPR001179">
    <property type="entry name" value="PPIase_FKBP_dom"/>
</dbReference>
<accession>A0A7S0FHE4</accession>
<feature type="transmembrane region" description="Helical" evidence="6">
    <location>
        <begin position="219"/>
        <end position="237"/>
    </location>
</feature>
<evidence type="ECO:0000313" key="8">
    <source>
        <dbReference type="EMBL" id="CAD8361810.1"/>
    </source>
</evidence>
<name>A0A7S0FHE4_9STRA</name>
<keyword evidence="6" id="KW-0472">Membrane</keyword>
<keyword evidence="4 5" id="KW-0413">Isomerase</keyword>
<dbReference type="EC" id="5.2.1.8" evidence="2 5"/>
<dbReference type="FunFam" id="3.10.50.40:FF:000006">
    <property type="entry name" value="Peptidyl-prolyl cis-trans isomerase"/>
    <property type="match status" value="1"/>
</dbReference>
<feature type="transmembrane region" description="Helical" evidence="6">
    <location>
        <begin position="23"/>
        <end position="44"/>
    </location>
</feature>
<evidence type="ECO:0000256" key="6">
    <source>
        <dbReference type="SAM" id="Phobius"/>
    </source>
</evidence>
<keyword evidence="6" id="KW-1133">Transmembrane helix</keyword>
<keyword evidence="6" id="KW-0812">Transmembrane</keyword>
<evidence type="ECO:0000256" key="3">
    <source>
        <dbReference type="ARBA" id="ARBA00023110"/>
    </source>
</evidence>
<organism evidence="8">
    <name type="scientific">Minutocellus polymorphus</name>
    <dbReference type="NCBI Taxonomy" id="265543"/>
    <lineage>
        <taxon>Eukaryota</taxon>
        <taxon>Sar</taxon>
        <taxon>Stramenopiles</taxon>
        <taxon>Ochrophyta</taxon>
        <taxon>Bacillariophyta</taxon>
        <taxon>Mediophyceae</taxon>
        <taxon>Cymatosirophycidae</taxon>
        <taxon>Cymatosirales</taxon>
        <taxon>Cymatosiraceae</taxon>
        <taxon>Minutocellus</taxon>
    </lineage>
</organism>
<evidence type="ECO:0000259" key="7">
    <source>
        <dbReference type="PROSITE" id="PS50059"/>
    </source>
</evidence>
<dbReference type="PROSITE" id="PS50059">
    <property type="entry name" value="FKBP_PPIASE"/>
    <property type="match status" value="1"/>
</dbReference>
<dbReference type="PANTHER" id="PTHR43811">
    <property type="entry name" value="FKBP-TYPE PEPTIDYL-PROLYL CIS-TRANS ISOMERASE FKPA"/>
    <property type="match status" value="1"/>
</dbReference>
<evidence type="ECO:0000256" key="5">
    <source>
        <dbReference type="PROSITE-ProRule" id="PRU00277"/>
    </source>
</evidence>
<protein>
    <recommendedName>
        <fullName evidence="2 5">peptidylprolyl isomerase</fullName>
        <ecNumber evidence="2 5">5.2.1.8</ecNumber>
    </recommendedName>
</protein>
<dbReference type="InterPro" id="IPR046357">
    <property type="entry name" value="PPIase_dom_sf"/>
</dbReference>
<dbReference type="SUPFAM" id="SSF54534">
    <property type="entry name" value="FKBP-like"/>
    <property type="match status" value="1"/>
</dbReference>
<dbReference type="Gene3D" id="3.10.50.40">
    <property type="match status" value="1"/>
</dbReference>
<proteinExistence type="predicted"/>
<dbReference type="AlphaFoldDB" id="A0A7S0FHE4"/>
<reference evidence="8" key="1">
    <citation type="submission" date="2021-01" db="EMBL/GenBank/DDBJ databases">
        <authorList>
            <person name="Corre E."/>
            <person name="Pelletier E."/>
            <person name="Niang G."/>
            <person name="Scheremetjew M."/>
            <person name="Finn R."/>
            <person name="Kale V."/>
            <person name="Holt S."/>
            <person name="Cochrane G."/>
            <person name="Meng A."/>
            <person name="Brown T."/>
            <person name="Cohen L."/>
        </authorList>
    </citation>
    <scope>NUCLEOTIDE SEQUENCE</scope>
    <source>
        <strain evidence="8">CCMP3303</strain>
    </source>
</reference>
<sequence>MEHGDGMKPPTPRRITDYATMDYTSFLLIVSFIIHFAHDVLAFAEQMPLLRHTTQRDRILTNLSDLSSKRYLLTPTTPTRCRQPLWALRDSNPSGTGLFVENTEVGSGPGASPGNIVTVKYTGRLQSNGKQFDAGTISFKLGEGEVIPGWEEGLENMQVGGKRKLTILPELAYGRNGAGGGIIPPNATLLFDVELLGISNGPLAELVAATGIGSNPRTALLLVFAGLVTFLVGNLTFPEDM</sequence>
<evidence type="ECO:0000256" key="4">
    <source>
        <dbReference type="ARBA" id="ARBA00023235"/>
    </source>
</evidence>
<feature type="domain" description="PPIase FKBP-type" evidence="7">
    <location>
        <begin position="114"/>
        <end position="199"/>
    </location>
</feature>
<evidence type="ECO:0000256" key="2">
    <source>
        <dbReference type="ARBA" id="ARBA00013194"/>
    </source>
</evidence>
<dbReference type="Pfam" id="PF00254">
    <property type="entry name" value="FKBP_C"/>
    <property type="match status" value="1"/>
</dbReference>
<keyword evidence="3 5" id="KW-0697">Rotamase</keyword>
<gene>
    <name evidence="8" type="ORF">MPOL1434_LOCUS1612</name>
</gene>
<dbReference type="EMBL" id="HBEJ01002774">
    <property type="protein sequence ID" value="CAD8361810.1"/>
    <property type="molecule type" value="Transcribed_RNA"/>
</dbReference>
<comment type="catalytic activity">
    <reaction evidence="1 5">
        <text>[protein]-peptidylproline (omega=180) = [protein]-peptidylproline (omega=0)</text>
        <dbReference type="Rhea" id="RHEA:16237"/>
        <dbReference type="Rhea" id="RHEA-COMP:10747"/>
        <dbReference type="Rhea" id="RHEA-COMP:10748"/>
        <dbReference type="ChEBI" id="CHEBI:83833"/>
        <dbReference type="ChEBI" id="CHEBI:83834"/>
        <dbReference type="EC" id="5.2.1.8"/>
    </reaction>
</comment>